<evidence type="ECO:0000256" key="8">
    <source>
        <dbReference type="SAM" id="MobiDB-lite"/>
    </source>
</evidence>
<dbReference type="FunFam" id="1.10.510.10:FF:000021">
    <property type="entry name" value="Serine/threonine protein kinase"/>
    <property type="match status" value="1"/>
</dbReference>
<evidence type="ECO:0000313" key="10">
    <source>
        <dbReference type="EMBL" id="PXW99486.1"/>
    </source>
</evidence>
<keyword evidence="6 7" id="KW-0067">ATP-binding</keyword>
<comment type="caution">
    <text evidence="10">The sequence shown here is derived from an EMBL/GenBank/DDBJ whole genome shotgun (WGS) entry which is preliminary data.</text>
</comment>
<dbReference type="AlphaFoldDB" id="A0A318H5X3"/>
<dbReference type="PANTHER" id="PTHR43289:SF6">
    <property type="entry name" value="SERINE_THREONINE-PROTEIN KINASE NEKL-3"/>
    <property type="match status" value="1"/>
</dbReference>
<proteinExistence type="predicted"/>
<dbReference type="InterPro" id="IPR008271">
    <property type="entry name" value="Ser/Thr_kinase_AS"/>
</dbReference>
<feature type="compositionally biased region" description="Basic and acidic residues" evidence="8">
    <location>
        <begin position="21"/>
        <end position="33"/>
    </location>
</feature>
<dbReference type="GO" id="GO:0004674">
    <property type="term" value="F:protein serine/threonine kinase activity"/>
    <property type="evidence" value="ECO:0007669"/>
    <property type="project" value="UniProtKB-KW"/>
</dbReference>
<dbReference type="SUPFAM" id="SSF56112">
    <property type="entry name" value="Protein kinase-like (PK-like)"/>
    <property type="match status" value="1"/>
</dbReference>
<dbReference type="CDD" id="cd14014">
    <property type="entry name" value="STKc_PknB_like"/>
    <property type="match status" value="1"/>
</dbReference>
<dbReference type="GO" id="GO:0005524">
    <property type="term" value="F:ATP binding"/>
    <property type="evidence" value="ECO:0007669"/>
    <property type="project" value="UniProtKB-UniRule"/>
</dbReference>
<dbReference type="OrthoDB" id="9791419at2"/>
<feature type="domain" description="Protein kinase" evidence="9">
    <location>
        <begin position="40"/>
        <end position="303"/>
    </location>
</feature>
<feature type="region of interest" description="Disordered" evidence="8">
    <location>
        <begin position="1"/>
        <end position="33"/>
    </location>
</feature>
<evidence type="ECO:0000256" key="7">
    <source>
        <dbReference type="PROSITE-ProRule" id="PRU10141"/>
    </source>
</evidence>
<dbReference type="EMBL" id="QJJS01000001">
    <property type="protein sequence ID" value="PXW99486.1"/>
    <property type="molecule type" value="Genomic_DNA"/>
</dbReference>
<keyword evidence="4 7" id="KW-0547">Nucleotide-binding</keyword>
<reference evidence="10 11" key="1">
    <citation type="submission" date="2018-05" db="EMBL/GenBank/DDBJ databases">
        <title>Genomic Encyclopedia of Type Strains, Phase IV (KMG-IV): sequencing the most valuable type-strain genomes for metagenomic binning, comparative biology and taxonomic classification.</title>
        <authorList>
            <person name="Goeker M."/>
        </authorList>
    </citation>
    <scope>NUCLEOTIDE SEQUENCE [LARGE SCALE GENOMIC DNA]</scope>
    <source>
        <strain evidence="10 11">DSM 566</strain>
    </source>
</reference>
<dbReference type="PROSITE" id="PS50011">
    <property type="entry name" value="PROTEIN_KINASE_DOM"/>
    <property type="match status" value="1"/>
</dbReference>
<dbReference type="Proteomes" id="UP000247811">
    <property type="component" value="Unassembled WGS sequence"/>
</dbReference>
<evidence type="ECO:0000256" key="1">
    <source>
        <dbReference type="ARBA" id="ARBA00012513"/>
    </source>
</evidence>
<dbReference type="SMART" id="SM00220">
    <property type="entry name" value="S_TKc"/>
    <property type="match status" value="1"/>
</dbReference>
<dbReference type="PIRSF" id="PIRSF000654">
    <property type="entry name" value="Integrin-linked_kinase"/>
    <property type="match status" value="1"/>
</dbReference>
<evidence type="ECO:0000256" key="6">
    <source>
        <dbReference type="ARBA" id="ARBA00022840"/>
    </source>
</evidence>
<name>A0A318H5X3_9BURK</name>
<evidence type="ECO:0000259" key="9">
    <source>
        <dbReference type="PROSITE" id="PS50011"/>
    </source>
</evidence>
<evidence type="ECO:0000256" key="5">
    <source>
        <dbReference type="ARBA" id="ARBA00022777"/>
    </source>
</evidence>
<evidence type="ECO:0000256" key="3">
    <source>
        <dbReference type="ARBA" id="ARBA00022679"/>
    </source>
</evidence>
<evidence type="ECO:0000313" key="11">
    <source>
        <dbReference type="Proteomes" id="UP000247811"/>
    </source>
</evidence>
<keyword evidence="2" id="KW-0723">Serine/threonine-protein kinase</keyword>
<protein>
    <recommendedName>
        <fullName evidence="1">non-specific serine/threonine protein kinase</fullName>
        <ecNumber evidence="1">2.7.11.1</ecNumber>
    </recommendedName>
</protein>
<keyword evidence="11" id="KW-1185">Reference proteome</keyword>
<evidence type="ECO:0000256" key="4">
    <source>
        <dbReference type="ARBA" id="ARBA00022741"/>
    </source>
</evidence>
<sequence length="318" mass="35128">MSSTLTFLNPTLGDDDTVPPELHEPPLAEREQRPHRLGRFQLMHEIGRGTMGRVYLARDPRDGHEIAIKTLALGSEFDGFALQEARSRFQREAEAAGRLQHPDIVQVLESGEEGAWSYIAMERLRGEDLGQHVQRQQRLSLPQVLRVGARVARALHFAHEQGIIHRDIKPTNVMVDALNDQVKVMDFGIARIADASRTRTGLVLGSPLYMAPEQLAGRAVDGRADLYALGVTLFQLLTGHLPLQGHSMADLIHAVTHTPAPTVRSRRPSIPEAVCNVVSILLEKRPELRYRHGADVAADLELVRTMIEPGTAPAPGRA</sequence>
<dbReference type="Gene3D" id="3.30.200.20">
    <property type="entry name" value="Phosphorylase Kinase, domain 1"/>
    <property type="match status" value="1"/>
</dbReference>
<dbReference type="PROSITE" id="PS00108">
    <property type="entry name" value="PROTEIN_KINASE_ST"/>
    <property type="match status" value="1"/>
</dbReference>
<dbReference type="InterPro" id="IPR011009">
    <property type="entry name" value="Kinase-like_dom_sf"/>
</dbReference>
<dbReference type="InterPro" id="IPR000719">
    <property type="entry name" value="Prot_kinase_dom"/>
</dbReference>
<evidence type="ECO:0000256" key="2">
    <source>
        <dbReference type="ARBA" id="ARBA00022527"/>
    </source>
</evidence>
<accession>A0A318H5X3</accession>
<organism evidence="10 11">
    <name type="scientific">Sphaerotilus hippei</name>
    <dbReference type="NCBI Taxonomy" id="744406"/>
    <lineage>
        <taxon>Bacteria</taxon>
        <taxon>Pseudomonadati</taxon>
        <taxon>Pseudomonadota</taxon>
        <taxon>Betaproteobacteria</taxon>
        <taxon>Burkholderiales</taxon>
        <taxon>Sphaerotilaceae</taxon>
        <taxon>Sphaerotilus</taxon>
    </lineage>
</organism>
<gene>
    <name evidence="10" type="ORF">C7444_101316</name>
</gene>
<feature type="binding site" evidence="7">
    <location>
        <position position="69"/>
    </location>
    <ligand>
        <name>ATP</name>
        <dbReference type="ChEBI" id="CHEBI:30616"/>
    </ligand>
</feature>
<dbReference type="Gene3D" id="1.10.510.10">
    <property type="entry name" value="Transferase(Phosphotransferase) domain 1"/>
    <property type="match status" value="1"/>
</dbReference>
<dbReference type="PANTHER" id="PTHR43289">
    <property type="entry name" value="MITOGEN-ACTIVATED PROTEIN KINASE KINASE KINASE 20-RELATED"/>
    <property type="match status" value="1"/>
</dbReference>
<keyword evidence="3" id="KW-0808">Transferase</keyword>
<dbReference type="PROSITE" id="PS00107">
    <property type="entry name" value="PROTEIN_KINASE_ATP"/>
    <property type="match status" value="1"/>
</dbReference>
<dbReference type="RefSeq" id="WP_110399051.1">
    <property type="nucleotide sequence ID" value="NZ_QJJS01000001.1"/>
</dbReference>
<dbReference type="Pfam" id="PF00069">
    <property type="entry name" value="Pkinase"/>
    <property type="match status" value="1"/>
</dbReference>
<dbReference type="EC" id="2.7.11.1" evidence="1"/>
<dbReference type="InterPro" id="IPR017441">
    <property type="entry name" value="Protein_kinase_ATP_BS"/>
</dbReference>
<keyword evidence="5 10" id="KW-0418">Kinase</keyword>